<evidence type="ECO:0000313" key="2">
    <source>
        <dbReference type="Proteomes" id="UP000054217"/>
    </source>
</evidence>
<evidence type="ECO:0000313" key="1">
    <source>
        <dbReference type="EMBL" id="KIO03417.1"/>
    </source>
</evidence>
<accession>A0A0C3K1K8</accession>
<name>A0A0C3K1K8_PISTI</name>
<sequence length="71" mass="8086">MHNGPFAVTGDMRITAIAQLDGRDTRASSMAMAYDYIIFFPPHPKPVYALPSAFASQPVMQKWMYRYKTDI</sequence>
<protein>
    <submittedName>
        <fullName evidence="1">Uncharacterized protein</fullName>
    </submittedName>
</protein>
<dbReference type="HOGENOM" id="CLU_2741066_0_0_1"/>
<dbReference type="EMBL" id="KN831976">
    <property type="protein sequence ID" value="KIO03417.1"/>
    <property type="molecule type" value="Genomic_DNA"/>
</dbReference>
<proteinExistence type="predicted"/>
<keyword evidence="2" id="KW-1185">Reference proteome</keyword>
<dbReference type="InParanoid" id="A0A0C3K1K8"/>
<organism evidence="1 2">
    <name type="scientific">Pisolithus tinctorius Marx 270</name>
    <dbReference type="NCBI Taxonomy" id="870435"/>
    <lineage>
        <taxon>Eukaryota</taxon>
        <taxon>Fungi</taxon>
        <taxon>Dikarya</taxon>
        <taxon>Basidiomycota</taxon>
        <taxon>Agaricomycotina</taxon>
        <taxon>Agaricomycetes</taxon>
        <taxon>Agaricomycetidae</taxon>
        <taxon>Boletales</taxon>
        <taxon>Sclerodermatineae</taxon>
        <taxon>Pisolithaceae</taxon>
        <taxon>Pisolithus</taxon>
    </lineage>
</organism>
<gene>
    <name evidence="1" type="ORF">M404DRAFT_1001332</name>
</gene>
<reference evidence="2" key="2">
    <citation type="submission" date="2015-01" db="EMBL/GenBank/DDBJ databases">
        <title>Evolutionary Origins and Diversification of the Mycorrhizal Mutualists.</title>
        <authorList>
            <consortium name="DOE Joint Genome Institute"/>
            <consortium name="Mycorrhizal Genomics Consortium"/>
            <person name="Kohler A."/>
            <person name="Kuo A."/>
            <person name="Nagy L.G."/>
            <person name="Floudas D."/>
            <person name="Copeland A."/>
            <person name="Barry K.W."/>
            <person name="Cichocki N."/>
            <person name="Veneault-Fourrey C."/>
            <person name="LaButti K."/>
            <person name="Lindquist E.A."/>
            <person name="Lipzen A."/>
            <person name="Lundell T."/>
            <person name="Morin E."/>
            <person name="Murat C."/>
            <person name="Riley R."/>
            <person name="Ohm R."/>
            <person name="Sun H."/>
            <person name="Tunlid A."/>
            <person name="Henrissat B."/>
            <person name="Grigoriev I.V."/>
            <person name="Hibbett D.S."/>
            <person name="Martin F."/>
        </authorList>
    </citation>
    <scope>NUCLEOTIDE SEQUENCE [LARGE SCALE GENOMIC DNA]</scope>
    <source>
        <strain evidence="2">Marx 270</strain>
    </source>
</reference>
<dbReference type="AlphaFoldDB" id="A0A0C3K1K8"/>
<reference evidence="1 2" key="1">
    <citation type="submission" date="2014-04" db="EMBL/GenBank/DDBJ databases">
        <authorList>
            <consortium name="DOE Joint Genome Institute"/>
            <person name="Kuo A."/>
            <person name="Kohler A."/>
            <person name="Costa M.D."/>
            <person name="Nagy L.G."/>
            <person name="Floudas D."/>
            <person name="Copeland A."/>
            <person name="Barry K.W."/>
            <person name="Cichocki N."/>
            <person name="Veneault-Fourrey C."/>
            <person name="LaButti K."/>
            <person name="Lindquist E.A."/>
            <person name="Lipzen A."/>
            <person name="Lundell T."/>
            <person name="Morin E."/>
            <person name="Murat C."/>
            <person name="Sun H."/>
            <person name="Tunlid A."/>
            <person name="Henrissat B."/>
            <person name="Grigoriev I.V."/>
            <person name="Hibbett D.S."/>
            <person name="Martin F."/>
            <person name="Nordberg H.P."/>
            <person name="Cantor M.N."/>
            <person name="Hua S.X."/>
        </authorList>
    </citation>
    <scope>NUCLEOTIDE SEQUENCE [LARGE SCALE GENOMIC DNA]</scope>
    <source>
        <strain evidence="1 2">Marx 270</strain>
    </source>
</reference>
<dbReference type="Proteomes" id="UP000054217">
    <property type="component" value="Unassembled WGS sequence"/>
</dbReference>